<gene>
    <name evidence="2" type="ORF">WOLCODRAFT_135512</name>
</gene>
<accession>A0A2H3IVX7</accession>
<organism evidence="2 3">
    <name type="scientific">Wolfiporia cocos (strain MD-104)</name>
    <name type="common">Brown rot fungus</name>
    <dbReference type="NCBI Taxonomy" id="742152"/>
    <lineage>
        <taxon>Eukaryota</taxon>
        <taxon>Fungi</taxon>
        <taxon>Dikarya</taxon>
        <taxon>Basidiomycota</taxon>
        <taxon>Agaricomycotina</taxon>
        <taxon>Agaricomycetes</taxon>
        <taxon>Polyporales</taxon>
        <taxon>Phaeolaceae</taxon>
        <taxon>Wolfiporia</taxon>
    </lineage>
</organism>
<feature type="region of interest" description="Disordered" evidence="1">
    <location>
        <begin position="105"/>
        <end position="133"/>
    </location>
</feature>
<name>A0A2H3IVX7_WOLCO</name>
<dbReference type="AlphaFoldDB" id="A0A2H3IVX7"/>
<dbReference type="Proteomes" id="UP000218811">
    <property type="component" value="Unassembled WGS sequence"/>
</dbReference>
<reference evidence="2 3" key="1">
    <citation type="journal article" date="2012" name="Science">
        <title>The Paleozoic origin of enzymatic lignin decomposition reconstructed from 31 fungal genomes.</title>
        <authorList>
            <person name="Floudas D."/>
            <person name="Binder M."/>
            <person name="Riley R."/>
            <person name="Barry K."/>
            <person name="Blanchette R.A."/>
            <person name="Henrissat B."/>
            <person name="Martinez A.T."/>
            <person name="Otillar R."/>
            <person name="Spatafora J.W."/>
            <person name="Yadav J.S."/>
            <person name="Aerts A."/>
            <person name="Benoit I."/>
            <person name="Boyd A."/>
            <person name="Carlson A."/>
            <person name="Copeland A."/>
            <person name="Coutinho P.M."/>
            <person name="de Vries R.P."/>
            <person name="Ferreira P."/>
            <person name="Findley K."/>
            <person name="Foster B."/>
            <person name="Gaskell J."/>
            <person name="Glotzer D."/>
            <person name="Gorecki P."/>
            <person name="Heitman J."/>
            <person name="Hesse C."/>
            <person name="Hori C."/>
            <person name="Igarashi K."/>
            <person name="Jurgens J.A."/>
            <person name="Kallen N."/>
            <person name="Kersten P."/>
            <person name="Kohler A."/>
            <person name="Kuees U."/>
            <person name="Kumar T.K.A."/>
            <person name="Kuo A."/>
            <person name="LaButti K."/>
            <person name="Larrondo L.F."/>
            <person name="Lindquist E."/>
            <person name="Ling A."/>
            <person name="Lombard V."/>
            <person name="Lucas S."/>
            <person name="Lundell T."/>
            <person name="Martin R."/>
            <person name="McLaughlin D.J."/>
            <person name="Morgenstern I."/>
            <person name="Morin E."/>
            <person name="Murat C."/>
            <person name="Nagy L.G."/>
            <person name="Nolan M."/>
            <person name="Ohm R.A."/>
            <person name="Patyshakuliyeva A."/>
            <person name="Rokas A."/>
            <person name="Ruiz-Duenas F.J."/>
            <person name="Sabat G."/>
            <person name="Salamov A."/>
            <person name="Samejima M."/>
            <person name="Schmutz J."/>
            <person name="Slot J.C."/>
            <person name="St John F."/>
            <person name="Stenlid J."/>
            <person name="Sun H."/>
            <person name="Sun S."/>
            <person name="Syed K."/>
            <person name="Tsang A."/>
            <person name="Wiebenga A."/>
            <person name="Young D."/>
            <person name="Pisabarro A."/>
            <person name="Eastwood D.C."/>
            <person name="Martin F."/>
            <person name="Cullen D."/>
            <person name="Grigoriev I.V."/>
            <person name="Hibbett D.S."/>
        </authorList>
    </citation>
    <scope>NUCLEOTIDE SEQUENCE [LARGE SCALE GENOMIC DNA]</scope>
    <source>
        <strain evidence="2 3">MD-104</strain>
    </source>
</reference>
<evidence type="ECO:0000256" key="1">
    <source>
        <dbReference type="SAM" id="MobiDB-lite"/>
    </source>
</evidence>
<proteinExistence type="predicted"/>
<keyword evidence="3" id="KW-1185">Reference proteome</keyword>
<dbReference type="OrthoDB" id="3260913at2759"/>
<feature type="region of interest" description="Disordered" evidence="1">
    <location>
        <begin position="226"/>
        <end position="263"/>
    </location>
</feature>
<protein>
    <submittedName>
        <fullName evidence="2">Uncharacterized protein</fullName>
    </submittedName>
</protein>
<dbReference type="EMBL" id="KB467831">
    <property type="protein sequence ID" value="PCH34116.1"/>
    <property type="molecule type" value="Genomic_DNA"/>
</dbReference>
<dbReference type="STRING" id="742152.A0A2H3IVX7"/>
<sequence length="263" mass="28644">MLSILTRNVAARVWAAGGRDEPEWISSSSADGEPEASVYVDVELNDLLGPLTEAAWNSVADACSRTVAPMYRAVRSTLHNDLTQLAAIVEESPSDLAFSFSTSGRSLAEHPNAGPDPTKSSEAVRPPRKRRRSTVTVMLQDASTPTVIPGSDPSIPTIVITPCPSQPREPTCLIPFQDALFGNRLTVPTHPVLNDAFPPLVAKPSPLVKSWRYESGHWWAVLPDPEEQTSRGMFSRPFPTRRQKACAPRRTPRASPRQSASSN</sequence>
<dbReference type="OMA" id="TIVITPC"/>
<evidence type="ECO:0000313" key="2">
    <source>
        <dbReference type="EMBL" id="PCH34116.1"/>
    </source>
</evidence>
<evidence type="ECO:0000313" key="3">
    <source>
        <dbReference type="Proteomes" id="UP000218811"/>
    </source>
</evidence>